<keyword evidence="2" id="KW-0805">Transcription regulation</keyword>
<dbReference type="Gene3D" id="1.10.1740.10">
    <property type="match status" value="1"/>
</dbReference>
<dbReference type="InterPro" id="IPR013325">
    <property type="entry name" value="RNA_pol_sigma_r2"/>
</dbReference>
<dbReference type="GO" id="GO:0006352">
    <property type="term" value="P:DNA-templated transcription initiation"/>
    <property type="evidence" value="ECO:0007669"/>
    <property type="project" value="InterPro"/>
</dbReference>
<organism evidence="7 8">
    <name type="scientific">Niabella drilacis (strain DSM 25811 / CCM 8410 / CCUG 62505 / LMG 26954 / E90)</name>
    <dbReference type="NCBI Taxonomy" id="1285928"/>
    <lineage>
        <taxon>Bacteria</taxon>
        <taxon>Pseudomonadati</taxon>
        <taxon>Bacteroidota</taxon>
        <taxon>Chitinophagia</taxon>
        <taxon>Chitinophagales</taxon>
        <taxon>Chitinophagaceae</taxon>
        <taxon>Niabella</taxon>
    </lineage>
</organism>
<evidence type="ECO:0000313" key="7">
    <source>
        <dbReference type="EMBL" id="SDD71769.1"/>
    </source>
</evidence>
<keyword evidence="8" id="KW-1185">Reference proteome</keyword>
<dbReference type="SUPFAM" id="SSF88946">
    <property type="entry name" value="Sigma2 domain of RNA polymerase sigma factors"/>
    <property type="match status" value="1"/>
</dbReference>
<keyword evidence="3" id="KW-0731">Sigma factor</keyword>
<name>A0A1G6X136_NIADE</name>
<dbReference type="PANTHER" id="PTHR43133:SF46">
    <property type="entry name" value="RNA POLYMERASE SIGMA-70 FACTOR ECF SUBFAMILY"/>
    <property type="match status" value="1"/>
</dbReference>
<evidence type="ECO:0000256" key="3">
    <source>
        <dbReference type="ARBA" id="ARBA00023082"/>
    </source>
</evidence>
<evidence type="ECO:0000256" key="1">
    <source>
        <dbReference type="ARBA" id="ARBA00010641"/>
    </source>
</evidence>
<feature type="domain" description="RNA polymerase sigma-70 region 2" evidence="5">
    <location>
        <begin position="28"/>
        <end position="92"/>
    </location>
</feature>
<proteinExistence type="inferred from homology"/>
<dbReference type="Pfam" id="PF08281">
    <property type="entry name" value="Sigma70_r4_2"/>
    <property type="match status" value="1"/>
</dbReference>
<evidence type="ECO:0000259" key="6">
    <source>
        <dbReference type="Pfam" id="PF08281"/>
    </source>
</evidence>
<dbReference type="GO" id="GO:0016987">
    <property type="term" value="F:sigma factor activity"/>
    <property type="evidence" value="ECO:0007669"/>
    <property type="project" value="UniProtKB-KW"/>
</dbReference>
<dbReference type="RefSeq" id="WP_090391812.1">
    <property type="nucleotide sequence ID" value="NZ_FMZO01000012.1"/>
</dbReference>
<dbReference type="AlphaFoldDB" id="A0A1G6X136"/>
<dbReference type="NCBIfam" id="TIGR02937">
    <property type="entry name" value="sigma70-ECF"/>
    <property type="match status" value="1"/>
</dbReference>
<dbReference type="OrthoDB" id="659569at2"/>
<dbReference type="InterPro" id="IPR014327">
    <property type="entry name" value="RNA_pol_sigma70_bacteroid"/>
</dbReference>
<feature type="domain" description="RNA polymerase sigma factor 70 region 4 type 2" evidence="6">
    <location>
        <begin position="128"/>
        <end position="177"/>
    </location>
</feature>
<evidence type="ECO:0000256" key="2">
    <source>
        <dbReference type="ARBA" id="ARBA00023015"/>
    </source>
</evidence>
<dbReference type="PANTHER" id="PTHR43133">
    <property type="entry name" value="RNA POLYMERASE ECF-TYPE SIGMA FACTO"/>
    <property type="match status" value="1"/>
</dbReference>
<gene>
    <name evidence="7" type="ORF">SAMN04487894_11298</name>
</gene>
<evidence type="ECO:0000256" key="4">
    <source>
        <dbReference type="ARBA" id="ARBA00023163"/>
    </source>
</evidence>
<comment type="similarity">
    <text evidence="1">Belongs to the sigma-70 factor family. ECF subfamily.</text>
</comment>
<dbReference type="InterPro" id="IPR013249">
    <property type="entry name" value="RNA_pol_sigma70_r4_t2"/>
</dbReference>
<dbReference type="InterPro" id="IPR036388">
    <property type="entry name" value="WH-like_DNA-bd_sf"/>
</dbReference>
<protein>
    <submittedName>
        <fullName evidence="7">RNA polymerase sigma-70 factor, ECF subfamily</fullName>
    </submittedName>
</protein>
<evidence type="ECO:0000259" key="5">
    <source>
        <dbReference type="Pfam" id="PF04542"/>
    </source>
</evidence>
<dbReference type="NCBIfam" id="TIGR02985">
    <property type="entry name" value="Sig70_bacteroi1"/>
    <property type="match status" value="1"/>
</dbReference>
<reference evidence="8" key="1">
    <citation type="submission" date="2016-10" db="EMBL/GenBank/DDBJ databases">
        <authorList>
            <person name="Varghese N."/>
            <person name="Submissions S."/>
        </authorList>
    </citation>
    <scope>NUCLEOTIDE SEQUENCE [LARGE SCALE GENOMIC DNA]</scope>
    <source>
        <strain evidence="8">DSM 25811 / CCM 8410 / LMG 26954 / E90</strain>
    </source>
</reference>
<dbReference type="Proteomes" id="UP000198757">
    <property type="component" value="Unassembled WGS sequence"/>
</dbReference>
<dbReference type="GO" id="GO:0003677">
    <property type="term" value="F:DNA binding"/>
    <property type="evidence" value="ECO:0007669"/>
    <property type="project" value="InterPro"/>
</dbReference>
<accession>A0A1G6X136</accession>
<dbReference type="STRING" id="1285928.SAMN04487894_11298"/>
<sequence length="199" mass="23243">MLLREKTYPDDVLIELIAQDNKEAFALIYDRYWKKLYTTAFRAIGEQQDAEDILQEVFLSLWNRRREIRLRGSLAAYLETSVRYKAINYIEKHITQRNFLALFADTAVQSAHLTPELTLRLKEMNVLIGKTVDAMPPKMQEVYQLSRQQQLSHKEIAELLNISAETVKKHIQHALKLIKEALACSAIPLWVLWECCRVL</sequence>
<dbReference type="InterPro" id="IPR014284">
    <property type="entry name" value="RNA_pol_sigma-70_dom"/>
</dbReference>
<evidence type="ECO:0000313" key="8">
    <source>
        <dbReference type="Proteomes" id="UP000198757"/>
    </source>
</evidence>
<dbReference type="InterPro" id="IPR013324">
    <property type="entry name" value="RNA_pol_sigma_r3/r4-like"/>
</dbReference>
<keyword evidence="4" id="KW-0804">Transcription</keyword>
<dbReference type="Pfam" id="PF04542">
    <property type="entry name" value="Sigma70_r2"/>
    <property type="match status" value="1"/>
</dbReference>
<dbReference type="InterPro" id="IPR039425">
    <property type="entry name" value="RNA_pol_sigma-70-like"/>
</dbReference>
<dbReference type="Gene3D" id="1.10.10.10">
    <property type="entry name" value="Winged helix-like DNA-binding domain superfamily/Winged helix DNA-binding domain"/>
    <property type="match status" value="1"/>
</dbReference>
<dbReference type="InterPro" id="IPR007627">
    <property type="entry name" value="RNA_pol_sigma70_r2"/>
</dbReference>
<dbReference type="EMBL" id="FMZO01000012">
    <property type="protein sequence ID" value="SDD71769.1"/>
    <property type="molecule type" value="Genomic_DNA"/>
</dbReference>
<dbReference type="SUPFAM" id="SSF88659">
    <property type="entry name" value="Sigma3 and sigma4 domains of RNA polymerase sigma factors"/>
    <property type="match status" value="1"/>
</dbReference>